<proteinExistence type="predicted"/>
<dbReference type="eggNOG" id="ENOG5032TP0">
    <property type="taxonomic scope" value="Bacteria"/>
</dbReference>
<keyword evidence="2" id="KW-1133">Transmembrane helix</keyword>
<dbReference type="EMBL" id="JOKH01000010">
    <property type="protein sequence ID" value="KEQ12246.1"/>
    <property type="molecule type" value="Genomic_DNA"/>
</dbReference>
<sequence length="229" mass="25965">MTSPHLRLWRRIKAFHETPFEGSVHEWLAEANQTYHEGEYRELIEALGFDPRKVETDQFREAWELTQIIWDDKQCQTLLTQFAKDYFRAQHPLEASELAGTAAFEILLTIVLTFATAGAGVAVQMASKGRLIRQMKQLGERFKELAKLKTDVDRYTPKTTIHSRSSGNMVEDLPVDDRPAVRASPPPKGIRQTDQKVTSDQLPENITPNFTMNANDGPAIPAQTESPLF</sequence>
<gene>
    <name evidence="3" type="ORF">GZ78_27865</name>
</gene>
<comment type="caution">
    <text evidence="3">The sequence shown here is derived from an EMBL/GenBank/DDBJ whole genome shotgun (WGS) entry which is preliminary data.</text>
</comment>
<keyword evidence="2" id="KW-0472">Membrane</keyword>
<dbReference type="AlphaFoldDB" id="A0A081N1C3"/>
<name>A0A081N1C3_9GAMM</name>
<evidence type="ECO:0000256" key="1">
    <source>
        <dbReference type="SAM" id="MobiDB-lite"/>
    </source>
</evidence>
<feature type="region of interest" description="Disordered" evidence="1">
    <location>
        <begin position="158"/>
        <end position="229"/>
    </location>
</feature>
<keyword evidence="2" id="KW-0812">Transmembrane</keyword>
<organism evidence="3 4">
    <name type="scientific">Endozoicomonas numazuensis</name>
    <dbReference type="NCBI Taxonomy" id="1137799"/>
    <lineage>
        <taxon>Bacteria</taxon>
        <taxon>Pseudomonadati</taxon>
        <taxon>Pseudomonadota</taxon>
        <taxon>Gammaproteobacteria</taxon>
        <taxon>Oceanospirillales</taxon>
        <taxon>Endozoicomonadaceae</taxon>
        <taxon>Endozoicomonas</taxon>
    </lineage>
</organism>
<reference evidence="3 4" key="1">
    <citation type="submission" date="2014-06" db="EMBL/GenBank/DDBJ databases">
        <title>Whole Genome Sequences of Three Symbiotic Endozoicomonas Bacteria.</title>
        <authorList>
            <person name="Neave M.J."/>
            <person name="Apprill A."/>
            <person name="Voolstra C.R."/>
        </authorList>
    </citation>
    <scope>NUCLEOTIDE SEQUENCE [LARGE SCALE GENOMIC DNA]</scope>
    <source>
        <strain evidence="3 4">DSM 25634</strain>
    </source>
</reference>
<dbReference type="OrthoDB" id="6104912at2"/>
<dbReference type="Proteomes" id="UP000028073">
    <property type="component" value="Unassembled WGS sequence"/>
</dbReference>
<evidence type="ECO:0000313" key="4">
    <source>
        <dbReference type="Proteomes" id="UP000028073"/>
    </source>
</evidence>
<evidence type="ECO:0000313" key="3">
    <source>
        <dbReference type="EMBL" id="KEQ12246.1"/>
    </source>
</evidence>
<protein>
    <submittedName>
        <fullName evidence="3">Uncharacterized protein</fullName>
    </submittedName>
</protein>
<accession>A0A081N1C3</accession>
<feature type="transmembrane region" description="Helical" evidence="2">
    <location>
        <begin position="106"/>
        <end position="126"/>
    </location>
</feature>
<feature type="compositionally biased region" description="Polar residues" evidence="1">
    <location>
        <begin position="195"/>
        <end position="214"/>
    </location>
</feature>
<keyword evidence="4" id="KW-1185">Reference proteome</keyword>
<evidence type="ECO:0000256" key="2">
    <source>
        <dbReference type="SAM" id="Phobius"/>
    </source>
</evidence>
<dbReference type="STRING" id="1137799.GZ78_27865"/>
<feature type="compositionally biased region" description="Polar residues" evidence="1">
    <location>
        <begin position="158"/>
        <end position="168"/>
    </location>
</feature>
<dbReference type="RefSeq" id="WP_152558957.1">
    <property type="nucleotide sequence ID" value="NZ_JOKH01000010.1"/>
</dbReference>